<keyword evidence="3" id="KW-0479">Metal-binding</keyword>
<dbReference type="PROSITE" id="PS51352">
    <property type="entry name" value="THIOREDOXIN_2"/>
    <property type="match status" value="1"/>
</dbReference>
<evidence type="ECO:0000256" key="2">
    <source>
        <dbReference type="ARBA" id="ARBA00023008"/>
    </source>
</evidence>
<name>B1G9T0_PARG4</name>
<evidence type="ECO:0000256" key="3">
    <source>
        <dbReference type="PIRSR" id="PIRSR603782-1"/>
    </source>
</evidence>
<proteinExistence type="inferred from homology"/>
<reference evidence="6 7" key="1">
    <citation type="submission" date="2008-03" db="EMBL/GenBank/DDBJ databases">
        <title>Sequencing of the draft genome and assembly of Burkholderia graminis C4D1M.</title>
        <authorList>
            <consortium name="US DOE Joint Genome Institute (JGI-PGF)"/>
            <person name="Copeland A."/>
            <person name="Lucas S."/>
            <person name="Lapidus A."/>
            <person name="Glavina del Rio T."/>
            <person name="Dalin E."/>
            <person name="Tice H."/>
            <person name="Bruce D."/>
            <person name="Goodwin L."/>
            <person name="Pitluck S."/>
            <person name="Larimer F."/>
            <person name="Land M.L."/>
            <person name="Hauser L."/>
            <person name="Tiedje J."/>
            <person name="Richardson P."/>
        </authorList>
    </citation>
    <scope>NUCLEOTIDE SEQUENCE [LARGE SCALE GENOMIC DNA]</scope>
    <source>
        <strain evidence="7">ATCC 700544 / DSM 17151 / LMG 18924 / NCIMB 13744 / C4D1M</strain>
    </source>
</reference>
<comment type="similarity">
    <text evidence="1">Belongs to the SCO1/2 family.</text>
</comment>
<sequence>MMTNSHLGKAIFTRILSRIDGWNISIRILCVSLVMLGSCALAGCQREEPWRLTMVDNQMPSLDFTLTRAKDGRTVTSKDYRGQIVVLEFGYTFCPDVCPTTLSNLTAALTRLGDKAKAVRVLFVTVDPDRDTLDSLKRYEAAFSPQVDGLRGTESQLEYLAHRYRVAYSVSPSKDPGEYQVMHSSIIFIFDKTGRIKLLSTNPDNVGDLAHDLGQLVDE</sequence>
<evidence type="ECO:0000259" key="5">
    <source>
        <dbReference type="PROSITE" id="PS51352"/>
    </source>
</evidence>
<dbReference type="Gene3D" id="3.40.30.10">
    <property type="entry name" value="Glutaredoxin"/>
    <property type="match status" value="1"/>
</dbReference>
<evidence type="ECO:0000256" key="4">
    <source>
        <dbReference type="PIRSR" id="PIRSR603782-2"/>
    </source>
</evidence>
<protein>
    <submittedName>
        <fullName evidence="6">Electron transport protein SCO1/SenC</fullName>
    </submittedName>
</protein>
<keyword evidence="4" id="KW-1015">Disulfide bond</keyword>
<keyword evidence="2 3" id="KW-0186">Copper</keyword>
<evidence type="ECO:0000313" key="6">
    <source>
        <dbReference type="EMBL" id="EDT07110.1"/>
    </source>
</evidence>
<dbReference type="Proteomes" id="UP000005045">
    <property type="component" value="Unassembled WGS sequence"/>
</dbReference>
<dbReference type="SUPFAM" id="SSF52833">
    <property type="entry name" value="Thioredoxin-like"/>
    <property type="match status" value="1"/>
</dbReference>
<dbReference type="InterPro" id="IPR013766">
    <property type="entry name" value="Thioredoxin_domain"/>
</dbReference>
<organism evidence="6 7">
    <name type="scientific">Paraburkholderia graminis (strain ATCC 700544 / DSM 17151 / LMG 18924 / NCIMB 13744 / C4D1M)</name>
    <dbReference type="NCBI Taxonomy" id="396598"/>
    <lineage>
        <taxon>Bacteria</taxon>
        <taxon>Pseudomonadati</taxon>
        <taxon>Pseudomonadota</taxon>
        <taxon>Betaproteobacteria</taxon>
        <taxon>Burkholderiales</taxon>
        <taxon>Burkholderiaceae</taxon>
        <taxon>Paraburkholderia</taxon>
    </lineage>
</organism>
<comment type="caution">
    <text evidence="6">The sequence shown here is derived from an EMBL/GenBank/DDBJ whole genome shotgun (WGS) entry which is preliminary data.</text>
</comment>
<dbReference type="GO" id="GO:0046872">
    <property type="term" value="F:metal ion binding"/>
    <property type="evidence" value="ECO:0007669"/>
    <property type="project" value="UniProtKB-KW"/>
</dbReference>
<feature type="binding site" evidence="3">
    <location>
        <position position="94"/>
    </location>
    <ligand>
        <name>Cu cation</name>
        <dbReference type="ChEBI" id="CHEBI:23378"/>
    </ligand>
</feature>
<dbReference type="CDD" id="cd02968">
    <property type="entry name" value="SCO"/>
    <property type="match status" value="1"/>
</dbReference>
<dbReference type="InterPro" id="IPR003782">
    <property type="entry name" value="SCO1/SenC"/>
</dbReference>
<feature type="disulfide bond" description="Redox-active" evidence="4">
    <location>
        <begin position="94"/>
        <end position="98"/>
    </location>
</feature>
<dbReference type="PANTHER" id="PTHR12151">
    <property type="entry name" value="ELECTRON TRANSPORT PROTIN SCO1/SENC FAMILY MEMBER"/>
    <property type="match status" value="1"/>
</dbReference>
<dbReference type="PANTHER" id="PTHR12151:SF25">
    <property type="entry name" value="LINALOOL DEHYDRATASE_ISOMERASE DOMAIN-CONTAINING PROTEIN"/>
    <property type="match status" value="1"/>
</dbReference>
<dbReference type="AlphaFoldDB" id="B1G9T0"/>
<dbReference type="Pfam" id="PF02630">
    <property type="entry name" value="SCO1-SenC"/>
    <property type="match status" value="1"/>
</dbReference>
<keyword evidence="7" id="KW-1185">Reference proteome</keyword>
<gene>
    <name evidence="6" type="ORF">BgramDRAFT_6132</name>
</gene>
<dbReference type="InterPro" id="IPR036249">
    <property type="entry name" value="Thioredoxin-like_sf"/>
</dbReference>
<feature type="domain" description="Thioredoxin" evidence="5">
    <location>
        <begin position="55"/>
        <end position="219"/>
    </location>
</feature>
<feature type="binding site" evidence="3">
    <location>
        <position position="183"/>
    </location>
    <ligand>
        <name>Cu cation</name>
        <dbReference type="ChEBI" id="CHEBI:23378"/>
    </ligand>
</feature>
<evidence type="ECO:0000256" key="1">
    <source>
        <dbReference type="ARBA" id="ARBA00010996"/>
    </source>
</evidence>
<feature type="binding site" evidence="3">
    <location>
        <position position="98"/>
    </location>
    <ligand>
        <name>Cu cation</name>
        <dbReference type="ChEBI" id="CHEBI:23378"/>
    </ligand>
</feature>
<accession>B1G9T0</accession>
<dbReference type="EMBL" id="ABLD01000034">
    <property type="protein sequence ID" value="EDT07110.1"/>
    <property type="molecule type" value="Genomic_DNA"/>
</dbReference>
<evidence type="ECO:0000313" key="7">
    <source>
        <dbReference type="Proteomes" id="UP000005045"/>
    </source>
</evidence>